<dbReference type="GeneID" id="113505611"/>
<dbReference type="Proteomes" id="UP000322000">
    <property type="component" value="Chromosome 26"/>
</dbReference>
<accession>A0A7E5WUH6</accession>
<dbReference type="SUPFAM" id="SSF57667">
    <property type="entry name" value="beta-beta-alpha zinc fingers"/>
    <property type="match status" value="2"/>
</dbReference>
<keyword evidence="6" id="KW-0302">Gap protein</keyword>
<keyword evidence="5" id="KW-0217">Developmental protein</keyword>
<dbReference type="PROSITE" id="PS50157">
    <property type="entry name" value="ZINC_FINGER_C2H2_2"/>
    <property type="match status" value="1"/>
</dbReference>
<sequence length="555" mass="63125">MGPCCVEGCEVTGEETYYFEFPTSRQLRRSWLQLTRVSGKLPLGAVVCSRHFPPHDYELVRGRVRLKRKVVPSLLLDLTTPQPKENAPESPKPPQSEETPKPQKSSPTPPKSPPVLRSPPARSPSPIPPKSPKVTAACDSTVSDLPEDEPADQRTGGQTDERTVARTDVQTDKQTPDSRHRTESSEICKVVNNDIGRWNHNIDLANVPLPDPRQDIEEMITNYHIINKPLAARPPCPPPCDLLGGRAASPLHTIEIDDKDPVFIEVPVDKDNPSAGGGSQDCLMLLESVQVDVDPDSLMLPHPDDREHDDDNDNNDTPERKEDPISLLTSSDEDDVIIEEPHIDTVEVSDETDEDDVPLVKLVKKTPKKKLLKKKTKKINKQIQKQEDFENVMWNMLDYYCMQCHYSTNNSVEYNNHMNEHSTVLQVCPICSYTSASKTMFSRHIRKHREEKKFRCHICDYRAKHNMSLIYHLKSHDSANLESVKRGFKCKKCGFQSDVKATLLKHVRLCSTGVKKYSCDKCVYETKRWSDLKRHLTRRHKEFGDDECVEEASWT</sequence>
<proteinExistence type="inferred from homology"/>
<evidence type="ECO:0000256" key="14">
    <source>
        <dbReference type="PROSITE-ProRule" id="PRU00309"/>
    </source>
</evidence>
<dbReference type="InterPro" id="IPR013087">
    <property type="entry name" value="Znf_C2H2_type"/>
</dbReference>
<dbReference type="KEGG" id="tnl:113505611"/>
<evidence type="ECO:0000256" key="3">
    <source>
        <dbReference type="ARBA" id="ARBA00007746"/>
    </source>
</evidence>
<dbReference type="Pfam" id="PF05485">
    <property type="entry name" value="THAP"/>
    <property type="match status" value="1"/>
</dbReference>
<evidence type="ECO:0000256" key="2">
    <source>
        <dbReference type="ARBA" id="ARBA00004123"/>
    </source>
</evidence>
<dbReference type="SUPFAM" id="SSF57716">
    <property type="entry name" value="Glucocorticoid receptor-like (DNA-binding domain)"/>
    <property type="match status" value="1"/>
</dbReference>
<evidence type="ECO:0000256" key="15">
    <source>
        <dbReference type="SAM" id="MobiDB-lite"/>
    </source>
</evidence>
<keyword evidence="10" id="KW-0862">Zinc</keyword>
<dbReference type="InterPro" id="IPR038441">
    <property type="entry name" value="THAP_Znf_sf"/>
</dbReference>
<comment type="similarity">
    <text evidence="3">Belongs to the hunchback C2H2-type zinc-finger protein family.</text>
</comment>
<keyword evidence="18" id="KW-1185">Reference proteome</keyword>
<dbReference type="PANTHER" id="PTHR24392">
    <property type="entry name" value="ZINC FINGER PROTEIN"/>
    <property type="match status" value="1"/>
</dbReference>
<keyword evidence="12" id="KW-0539">Nucleus</keyword>
<feature type="compositionally biased region" description="Pro residues" evidence="15">
    <location>
        <begin position="107"/>
        <end position="131"/>
    </location>
</feature>
<evidence type="ECO:0000256" key="4">
    <source>
        <dbReference type="ARBA" id="ARBA00013638"/>
    </source>
</evidence>
<evidence type="ECO:0000256" key="13">
    <source>
        <dbReference type="PROSITE-ProRule" id="PRU00042"/>
    </source>
</evidence>
<name>A0A7E5WUH6_TRINI</name>
<dbReference type="Gene3D" id="6.20.210.20">
    <property type="entry name" value="THAP domain"/>
    <property type="match status" value="1"/>
</dbReference>
<dbReference type="InterPro" id="IPR006612">
    <property type="entry name" value="THAP_Znf"/>
</dbReference>
<dbReference type="RefSeq" id="XP_026744199.1">
    <property type="nucleotide sequence ID" value="XM_026888398.1"/>
</dbReference>
<keyword evidence="11 14" id="KW-0238">DNA-binding</keyword>
<dbReference type="GO" id="GO:0035282">
    <property type="term" value="P:segmentation"/>
    <property type="evidence" value="ECO:0007669"/>
    <property type="project" value="UniProtKB-KW"/>
</dbReference>
<protein>
    <recommendedName>
        <fullName evidence="4">Protein hunchback</fullName>
    </recommendedName>
</protein>
<dbReference type="SMART" id="SM00355">
    <property type="entry name" value="ZnF_C2H2"/>
    <property type="match status" value="5"/>
</dbReference>
<keyword evidence="7" id="KW-0479">Metal-binding</keyword>
<feature type="compositionally biased region" description="Basic and acidic residues" evidence="15">
    <location>
        <begin position="159"/>
        <end position="186"/>
    </location>
</feature>
<evidence type="ECO:0000256" key="1">
    <source>
        <dbReference type="ARBA" id="ARBA00003983"/>
    </source>
</evidence>
<evidence type="ECO:0000256" key="12">
    <source>
        <dbReference type="ARBA" id="ARBA00023242"/>
    </source>
</evidence>
<dbReference type="Gene3D" id="3.30.160.60">
    <property type="entry name" value="Classic Zinc Finger"/>
    <property type="match status" value="2"/>
</dbReference>
<feature type="region of interest" description="Disordered" evidence="15">
    <location>
        <begin position="75"/>
        <end position="186"/>
    </location>
</feature>
<dbReference type="GO" id="GO:0003677">
    <property type="term" value="F:DNA binding"/>
    <property type="evidence" value="ECO:0007669"/>
    <property type="project" value="UniProtKB-UniRule"/>
</dbReference>
<dbReference type="SMART" id="SM00980">
    <property type="entry name" value="THAP"/>
    <property type="match status" value="1"/>
</dbReference>
<comment type="subcellular location">
    <subcellularLocation>
        <location evidence="2">Nucleus</location>
    </subcellularLocation>
</comment>
<gene>
    <name evidence="19" type="primary">LOC113505611</name>
</gene>
<feature type="region of interest" description="Disordered" evidence="15">
    <location>
        <begin position="295"/>
        <end position="332"/>
    </location>
</feature>
<evidence type="ECO:0000256" key="11">
    <source>
        <dbReference type="ARBA" id="ARBA00023125"/>
    </source>
</evidence>
<dbReference type="InParanoid" id="A0A7E5WUH6"/>
<evidence type="ECO:0000256" key="7">
    <source>
        <dbReference type="ARBA" id="ARBA00022723"/>
    </source>
</evidence>
<dbReference type="GO" id="GO:0008270">
    <property type="term" value="F:zinc ion binding"/>
    <property type="evidence" value="ECO:0007669"/>
    <property type="project" value="UniProtKB-KW"/>
</dbReference>
<evidence type="ECO:0000313" key="18">
    <source>
        <dbReference type="Proteomes" id="UP000322000"/>
    </source>
</evidence>
<evidence type="ECO:0000256" key="10">
    <source>
        <dbReference type="ARBA" id="ARBA00022833"/>
    </source>
</evidence>
<keyword evidence="9 13" id="KW-0863">Zinc-finger</keyword>
<organism evidence="18 19">
    <name type="scientific">Trichoplusia ni</name>
    <name type="common">Cabbage looper</name>
    <dbReference type="NCBI Taxonomy" id="7111"/>
    <lineage>
        <taxon>Eukaryota</taxon>
        <taxon>Metazoa</taxon>
        <taxon>Ecdysozoa</taxon>
        <taxon>Arthropoda</taxon>
        <taxon>Hexapoda</taxon>
        <taxon>Insecta</taxon>
        <taxon>Pterygota</taxon>
        <taxon>Neoptera</taxon>
        <taxon>Endopterygota</taxon>
        <taxon>Lepidoptera</taxon>
        <taxon>Glossata</taxon>
        <taxon>Ditrysia</taxon>
        <taxon>Noctuoidea</taxon>
        <taxon>Noctuidae</taxon>
        <taxon>Plusiinae</taxon>
        <taxon>Trichoplusia</taxon>
    </lineage>
</organism>
<dbReference type="OrthoDB" id="7312725at2759"/>
<evidence type="ECO:0000256" key="5">
    <source>
        <dbReference type="ARBA" id="ARBA00022473"/>
    </source>
</evidence>
<reference evidence="19" key="1">
    <citation type="submission" date="2025-08" db="UniProtKB">
        <authorList>
            <consortium name="RefSeq"/>
        </authorList>
    </citation>
    <scope>IDENTIFICATION</scope>
</reference>
<dbReference type="PANTHER" id="PTHR24392:SF49">
    <property type="entry name" value="PROTEIN HUNCHBACK"/>
    <property type="match status" value="1"/>
</dbReference>
<dbReference type="AlphaFoldDB" id="A0A7E5WUH6"/>
<dbReference type="InterPro" id="IPR036236">
    <property type="entry name" value="Znf_C2H2_sf"/>
</dbReference>
<evidence type="ECO:0000256" key="8">
    <source>
        <dbReference type="ARBA" id="ARBA00022737"/>
    </source>
</evidence>
<comment type="function">
    <text evidence="1">Gap class segmentation protein that controls development of head structures.</text>
</comment>
<evidence type="ECO:0000259" key="16">
    <source>
        <dbReference type="PROSITE" id="PS50157"/>
    </source>
</evidence>
<feature type="compositionally biased region" description="Acidic residues" evidence="15">
    <location>
        <begin position="307"/>
        <end position="316"/>
    </location>
</feature>
<feature type="domain" description="THAP-type" evidence="17">
    <location>
        <begin position="1"/>
        <end position="75"/>
    </location>
</feature>
<dbReference type="GO" id="GO:0005634">
    <property type="term" value="C:nucleus"/>
    <property type="evidence" value="ECO:0007669"/>
    <property type="project" value="UniProtKB-SubCell"/>
</dbReference>
<keyword evidence="8" id="KW-0677">Repeat</keyword>
<dbReference type="PROSITE" id="PS50950">
    <property type="entry name" value="ZF_THAP"/>
    <property type="match status" value="1"/>
</dbReference>
<evidence type="ECO:0000256" key="6">
    <source>
        <dbReference type="ARBA" id="ARBA00022492"/>
    </source>
</evidence>
<feature type="domain" description="C2H2-type" evidence="16">
    <location>
        <begin position="426"/>
        <end position="453"/>
    </location>
</feature>
<evidence type="ECO:0000259" key="17">
    <source>
        <dbReference type="PROSITE" id="PS50950"/>
    </source>
</evidence>
<evidence type="ECO:0000256" key="9">
    <source>
        <dbReference type="ARBA" id="ARBA00022771"/>
    </source>
</evidence>
<evidence type="ECO:0000313" key="19">
    <source>
        <dbReference type="RefSeq" id="XP_026744199.1"/>
    </source>
</evidence>